<dbReference type="PROSITE" id="PS50089">
    <property type="entry name" value="ZF_RING_2"/>
    <property type="match status" value="1"/>
</dbReference>
<dbReference type="SUPFAM" id="SSF57850">
    <property type="entry name" value="RING/U-box"/>
    <property type="match status" value="1"/>
</dbReference>
<evidence type="ECO:0000256" key="2">
    <source>
        <dbReference type="ARBA" id="ARBA00022771"/>
    </source>
</evidence>
<keyword evidence="8" id="KW-1185">Reference proteome</keyword>
<dbReference type="OrthoDB" id="10250935at2759"/>
<evidence type="ECO:0000256" key="4">
    <source>
        <dbReference type="PROSITE-ProRule" id="PRU00024"/>
    </source>
</evidence>
<keyword evidence="3" id="KW-0862">Zinc</keyword>
<dbReference type="InterPro" id="IPR013083">
    <property type="entry name" value="Znf_RING/FYVE/PHD"/>
</dbReference>
<feature type="domain" description="B box-type" evidence="6">
    <location>
        <begin position="165"/>
        <end position="208"/>
    </location>
</feature>
<dbReference type="Proteomes" id="UP000887568">
    <property type="component" value="Unplaced"/>
</dbReference>
<evidence type="ECO:0000256" key="3">
    <source>
        <dbReference type="ARBA" id="ARBA00022833"/>
    </source>
</evidence>
<dbReference type="SUPFAM" id="SSF57845">
    <property type="entry name" value="B-box zinc-binding domain"/>
    <property type="match status" value="1"/>
</dbReference>
<dbReference type="InterPro" id="IPR047153">
    <property type="entry name" value="TRIM45/56/19-like"/>
</dbReference>
<evidence type="ECO:0000259" key="6">
    <source>
        <dbReference type="PROSITE" id="PS50119"/>
    </source>
</evidence>
<keyword evidence="1" id="KW-0479">Metal-binding</keyword>
<dbReference type="InterPro" id="IPR027370">
    <property type="entry name" value="Znf-RING_euk"/>
</dbReference>
<dbReference type="RefSeq" id="XP_038053696.1">
    <property type="nucleotide sequence ID" value="XM_038197768.1"/>
</dbReference>
<dbReference type="SMART" id="SM00184">
    <property type="entry name" value="RING"/>
    <property type="match status" value="2"/>
</dbReference>
<dbReference type="PROSITE" id="PS00518">
    <property type="entry name" value="ZF_RING_1"/>
    <property type="match status" value="1"/>
</dbReference>
<evidence type="ECO:0000259" key="5">
    <source>
        <dbReference type="PROSITE" id="PS50089"/>
    </source>
</evidence>
<dbReference type="Gene3D" id="4.10.830.40">
    <property type="match status" value="1"/>
</dbReference>
<accession>A0A913ZRI1</accession>
<dbReference type="Pfam" id="PF13445">
    <property type="entry name" value="zf-RING_UBOX"/>
    <property type="match status" value="1"/>
</dbReference>
<evidence type="ECO:0000313" key="7">
    <source>
        <dbReference type="EnsemblMetazoa" id="XP_038053696.1"/>
    </source>
</evidence>
<dbReference type="PANTHER" id="PTHR25462:SF296">
    <property type="entry name" value="MEIOTIC P26, ISOFORM F"/>
    <property type="match status" value="1"/>
</dbReference>
<name>A0A913ZRI1_PATMI</name>
<dbReference type="PROSITE" id="PS50119">
    <property type="entry name" value="ZF_BBOX"/>
    <property type="match status" value="2"/>
</dbReference>
<organism evidence="7 8">
    <name type="scientific">Patiria miniata</name>
    <name type="common">Bat star</name>
    <name type="synonym">Asterina miniata</name>
    <dbReference type="NCBI Taxonomy" id="46514"/>
    <lineage>
        <taxon>Eukaryota</taxon>
        <taxon>Metazoa</taxon>
        <taxon>Echinodermata</taxon>
        <taxon>Eleutherozoa</taxon>
        <taxon>Asterozoa</taxon>
        <taxon>Asteroidea</taxon>
        <taxon>Valvatacea</taxon>
        <taxon>Valvatida</taxon>
        <taxon>Asterinidae</taxon>
        <taxon>Patiria</taxon>
    </lineage>
</organism>
<dbReference type="Gene3D" id="3.30.40.10">
    <property type="entry name" value="Zinc/RING finger domain, C3HC4 (zinc finger)"/>
    <property type="match status" value="1"/>
</dbReference>
<feature type="domain" description="RING-type" evidence="5">
    <location>
        <begin position="21"/>
        <end position="65"/>
    </location>
</feature>
<dbReference type="OMA" id="ANIAVDC"/>
<proteinExistence type="predicted"/>
<sequence length="499" mass="56752">MASNVTVQSVLEKISVDHLECSICTNRFRKPKLLDCLHSFCLQCLQELRQSQDPSGTKLTCPLCRQETMLKGSGVADLPNNFAFSALVEEVTMQEKLLEGQGSEIKCQACDEENQAISRCMDCDHFLCQECQKAHERLTLMKSHKIYTLAQLRSGEIVYKSKLRDEVPKCGKHPDQNLNVYCNTCEQVICLMCTVLDHEKSKHSFIGLPEAFEKCKKKVEELVAKVGKSKTELNTTIEKTCISLKKLDIMFANTKKKISEKADQKVAKIRQEEQKLITKTDRIYQERVTTFEAAQANNSKEVTQTEHKLEEVKQLMNQASCYEILELQQKLLHNLSELTGKQPKQVSDQLTFMDFEEDERSLGRLILEEEPKAAAKQSPRPRRSRVMEKWKLKTEVKNFELTNALIAHVTALSNNKLLALSEPKFLFENTSIPAIFTVSLPNSQPEPSPIPQMLQINGLSDDVRCIAVSKDDQLLVLDGPVVKVFNKQHQLLHQFTPGR</sequence>
<dbReference type="InterPro" id="IPR000315">
    <property type="entry name" value="Znf_B-box"/>
</dbReference>
<dbReference type="Pfam" id="PF00643">
    <property type="entry name" value="zf-B_box"/>
    <property type="match status" value="2"/>
</dbReference>
<dbReference type="Gene3D" id="3.30.160.60">
    <property type="entry name" value="Classic Zinc Finger"/>
    <property type="match status" value="1"/>
</dbReference>
<dbReference type="InterPro" id="IPR001841">
    <property type="entry name" value="Znf_RING"/>
</dbReference>
<feature type="domain" description="B box-type" evidence="6">
    <location>
        <begin position="102"/>
        <end position="149"/>
    </location>
</feature>
<dbReference type="PANTHER" id="PTHR25462">
    <property type="entry name" value="BONUS, ISOFORM C-RELATED"/>
    <property type="match status" value="1"/>
</dbReference>
<dbReference type="EnsemblMetazoa" id="XM_038197768.1">
    <property type="protein sequence ID" value="XP_038053696.1"/>
    <property type="gene ID" value="LOC119726157"/>
</dbReference>
<dbReference type="GO" id="GO:0008270">
    <property type="term" value="F:zinc ion binding"/>
    <property type="evidence" value="ECO:0007669"/>
    <property type="project" value="UniProtKB-KW"/>
</dbReference>
<keyword evidence="2 4" id="KW-0863">Zinc-finger</keyword>
<evidence type="ECO:0000256" key="1">
    <source>
        <dbReference type="ARBA" id="ARBA00022723"/>
    </source>
</evidence>
<dbReference type="InterPro" id="IPR017907">
    <property type="entry name" value="Znf_RING_CS"/>
</dbReference>
<reference evidence="7" key="1">
    <citation type="submission" date="2022-11" db="UniProtKB">
        <authorList>
            <consortium name="EnsemblMetazoa"/>
        </authorList>
    </citation>
    <scope>IDENTIFICATION</scope>
</reference>
<dbReference type="SMART" id="SM00336">
    <property type="entry name" value="BBOX"/>
    <property type="match status" value="2"/>
</dbReference>
<dbReference type="AlphaFoldDB" id="A0A913ZRI1"/>
<dbReference type="GeneID" id="119726157"/>
<evidence type="ECO:0000313" key="8">
    <source>
        <dbReference type="Proteomes" id="UP000887568"/>
    </source>
</evidence>
<protein>
    <submittedName>
        <fullName evidence="7">Uncharacterized protein</fullName>
    </submittedName>
</protein>